<gene>
    <name evidence="5" type="ORF">ABB55_00400</name>
</gene>
<keyword evidence="2" id="KW-0238">DNA-binding</keyword>
<dbReference type="SMART" id="SM00342">
    <property type="entry name" value="HTH_ARAC"/>
    <property type="match status" value="1"/>
</dbReference>
<dbReference type="PANTHER" id="PTHR46796">
    <property type="entry name" value="HTH-TYPE TRANSCRIPTIONAL ACTIVATOR RHAS-RELATED"/>
    <property type="match status" value="1"/>
</dbReference>
<reference evidence="5 6" key="2">
    <citation type="submission" date="2015-10" db="EMBL/GenBank/DDBJ databases">
        <title>Draft Genome Sequence of Prosthecomicrobium hirschii ATCC 27832.</title>
        <authorList>
            <person name="Daniel J."/>
            <person name="Givan S.A."/>
            <person name="Brun Y.V."/>
            <person name="Brown P.J."/>
        </authorList>
    </citation>
    <scope>NUCLEOTIDE SEQUENCE [LARGE SCALE GENOMIC DNA]</scope>
    <source>
        <strain evidence="5 6">16</strain>
    </source>
</reference>
<comment type="caution">
    <text evidence="5">The sequence shown here is derived from an EMBL/GenBank/DDBJ whole genome shotgun (WGS) entry which is preliminary data.</text>
</comment>
<dbReference type="STRING" id="665126.ABB55_00400"/>
<dbReference type="InterPro" id="IPR050204">
    <property type="entry name" value="AraC_XylS_family_regulators"/>
</dbReference>
<evidence type="ECO:0000313" key="5">
    <source>
        <dbReference type="EMBL" id="KPL50875.1"/>
    </source>
</evidence>
<dbReference type="PANTHER" id="PTHR46796:SF6">
    <property type="entry name" value="ARAC SUBFAMILY"/>
    <property type="match status" value="1"/>
</dbReference>
<keyword evidence="3" id="KW-0804">Transcription</keyword>
<reference evidence="5 6" key="1">
    <citation type="submission" date="2015-09" db="EMBL/GenBank/DDBJ databases">
        <authorList>
            <person name="Jackson K.R."/>
            <person name="Lunt B.L."/>
            <person name="Fisher J.N.B."/>
            <person name="Gardner A.V."/>
            <person name="Bailey M.E."/>
            <person name="Deus L.M."/>
            <person name="Earl A.S."/>
            <person name="Gibby P.D."/>
            <person name="Hartmann K.A."/>
            <person name="Liu J.E."/>
            <person name="Manci A.M."/>
            <person name="Nielsen D.A."/>
            <person name="Solomon M.B."/>
            <person name="Breakwell D.P."/>
            <person name="Burnett S.H."/>
            <person name="Grose J.H."/>
        </authorList>
    </citation>
    <scope>NUCLEOTIDE SEQUENCE [LARGE SCALE GENOMIC DNA]</scope>
    <source>
        <strain evidence="5 6">16</strain>
    </source>
</reference>
<evidence type="ECO:0000256" key="1">
    <source>
        <dbReference type="ARBA" id="ARBA00023015"/>
    </source>
</evidence>
<dbReference type="EMBL" id="LJYW01000001">
    <property type="protein sequence ID" value="KPL50875.1"/>
    <property type="molecule type" value="Genomic_DNA"/>
</dbReference>
<dbReference type="GO" id="GO:0043565">
    <property type="term" value="F:sequence-specific DNA binding"/>
    <property type="evidence" value="ECO:0007669"/>
    <property type="project" value="InterPro"/>
</dbReference>
<name>A0A0P6VYV8_9HYPH</name>
<dbReference type="Proteomes" id="UP000048984">
    <property type="component" value="Unassembled WGS sequence"/>
</dbReference>
<dbReference type="InterPro" id="IPR018060">
    <property type="entry name" value="HTH_AraC"/>
</dbReference>
<dbReference type="SUPFAM" id="SSF46689">
    <property type="entry name" value="Homeodomain-like"/>
    <property type="match status" value="1"/>
</dbReference>
<organism evidence="5 6">
    <name type="scientific">Prosthecodimorpha hirschii</name>
    <dbReference type="NCBI Taxonomy" id="665126"/>
    <lineage>
        <taxon>Bacteria</taxon>
        <taxon>Pseudomonadati</taxon>
        <taxon>Pseudomonadota</taxon>
        <taxon>Alphaproteobacteria</taxon>
        <taxon>Hyphomicrobiales</taxon>
        <taxon>Ancalomicrobiaceae</taxon>
        <taxon>Prosthecodimorpha</taxon>
    </lineage>
</organism>
<evidence type="ECO:0000313" key="6">
    <source>
        <dbReference type="Proteomes" id="UP000048984"/>
    </source>
</evidence>
<dbReference type="RefSeq" id="WP_054357038.1">
    <property type="nucleotide sequence ID" value="NZ_LJYW01000001.1"/>
</dbReference>
<dbReference type="GO" id="GO:0003700">
    <property type="term" value="F:DNA-binding transcription factor activity"/>
    <property type="evidence" value="ECO:0007669"/>
    <property type="project" value="InterPro"/>
</dbReference>
<feature type="domain" description="HTH araC/xylS-type" evidence="4">
    <location>
        <begin position="230"/>
        <end position="330"/>
    </location>
</feature>
<evidence type="ECO:0000256" key="3">
    <source>
        <dbReference type="ARBA" id="ARBA00023163"/>
    </source>
</evidence>
<dbReference type="InterPro" id="IPR035418">
    <property type="entry name" value="AraC-bd_2"/>
</dbReference>
<proteinExistence type="predicted"/>
<dbReference type="InterPro" id="IPR009057">
    <property type="entry name" value="Homeodomain-like_sf"/>
</dbReference>
<dbReference type="Pfam" id="PF12833">
    <property type="entry name" value="HTH_18"/>
    <property type="match status" value="1"/>
</dbReference>
<dbReference type="PROSITE" id="PS01124">
    <property type="entry name" value="HTH_ARAC_FAMILY_2"/>
    <property type="match status" value="1"/>
</dbReference>
<accession>A0A0P6VYV8</accession>
<dbReference type="AlphaFoldDB" id="A0A0P6VYV8"/>
<dbReference type="Gene3D" id="1.10.10.60">
    <property type="entry name" value="Homeodomain-like"/>
    <property type="match status" value="1"/>
</dbReference>
<keyword evidence="6" id="KW-1185">Reference proteome</keyword>
<dbReference type="Pfam" id="PF14525">
    <property type="entry name" value="AraC_binding_2"/>
    <property type="match status" value="1"/>
</dbReference>
<evidence type="ECO:0000259" key="4">
    <source>
        <dbReference type="PROSITE" id="PS01124"/>
    </source>
</evidence>
<keyword evidence="1" id="KW-0805">Transcription regulation</keyword>
<evidence type="ECO:0000256" key="2">
    <source>
        <dbReference type="ARBA" id="ARBA00023125"/>
    </source>
</evidence>
<protein>
    <recommendedName>
        <fullName evidence="4">HTH araC/xylS-type domain-containing protein</fullName>
    </recommendedName>
</protein>
<sequence>MSSRERLGALRLFQSEALDEARDFVARAFCPHRLDLDRPATRLAAIHNHAPGREVSLNYLRYGAPVAIEPGELSSFYLVQMPVEGSADVRNGGRSVQVAPGLGTILNPTLHTRMRWSETCTKLLVRIDRAALTRVAESLTGHHLSAPILFEPELRFDRPVTAHFRTLVLACFAAAEAGQAFAASRDAGGDAARQRLIEEGLIAALLNGQPSNVQHAIAAAGAPPSSRQLRRACGFIDAHLAGAFTIADVAGAAGCSVRSLQLAFRDRFGTSPLQYWRRRRLALARFHLGSGEAGEGVGAVAFATGHGHLGRFATDYRTAFGEPPSVTLRRAAELTGRSVS</sequence>